<dbReference type="Gene3D" id="1.10.10.10">
    <property type="entry name" value="Winged helix-like DNA-binding domain superfamily/Winged helix DNA-binding domain"/>
    <property type="match status" value="1"/>
</dbReference>
<keyword evidence="2" id="KW-0238">DNA-binding</keyword>
<evidence type="ECO:0000256" key="3">
    <source>
        <dbReference type="ARBA" id="ARBA00023163"/>
    </source>
</evidence>
<dbReference type="Gene3D" id="1.25.40.10">
    <property type="entry name" value="Tetratricopeptide repeat domain"/>
    <property type="match status" value="1"/>
</dbReference>
<evidence type="ECO:0000256" key="2">
    <source>
        <dbReference type="ARBA" id="ARBA00023125"/>
    </source>
</evidence>
<keyword evidence="3" id="KW-0804">Transcription</keyword>
<sequence length="330" mass="36006">EDSPERAKALWISGLFAVLQGEQNESLRRLAEGREVAARLDDRSALAWNALWTAMATMLDDVTDGLALADEALRRQRELDDPKGVLIALVALGGNLSLLGDRRSLTIGEEALALCRKEHSSWVKCYVLRFMSRELLRQGDTRRATALLREGLQAARTFGDRSGCASCLDVLAWSAGQEGDHGRAARLLGATKSLLHNMQASVSYWASPDIASHEHCQAQARRALGEAVFTEALAAGEAMSFEQSCAYALGERAPAPPVSTAETRPRGADTPTRREREVAALIAQGLSNKEIATRLVISRRTAETHVAHLLTKLGFTSRAEIVAWCHTQRQ</sequence>
<evidence type="ECO:0000256" key="1">
    <source>
        <dbReference type="ARBA" id="ARBA00023015"/>
    </source>
</evidence>
<dbReference type="EMBL" id="JAFFZS010000043">
    <property type="protein sequence ID" value="MBN0048598.1"/>
    <property type="molecule type" value="Genomic_DNA"/>
</dbReference>
<feature type="non-terminal residue" evidence="6">
    <location>
        <position position="1"/>
    </location>
</feature>
<comment type="caution">
    <text evidence="6">The sequence shown here is derived from an EMBL/GenBank/DDBJ whole genome shotgun (WGS) entry which is preliminary data.</text>
</comment>
<evidence type="ECO:0000313" key="6">
    <source>
        <dbReference type="EMBL" id="MBN0048598.1"/>
    </source>
</evidence>
<dbReference type="InterPro" id="IPR016032">
    <property type="entry name" value="Sig_transdc_resp-reg_C-effctor"/>
</dbReference>
<organism evidence="6 7">
    <name type="scientific">Streptomyces actuosus</name>
    <dbReference type="NCBI Taxonomy" id="1885"/>
    <lineage>
        <taxon>Bacteria</taxon>
        <taxon>Bacillati</taxon>
        <taxon>Actinomycetota</taxon>
        <taxon>Actinomycetes</taxon>
        <taxon>Kitasatosporales</taxon>
        <taxon>Streptomycetaceae</taxon>
        <taxon>Streptomyces</taxon>
    </lineage>
</organism>
<dbReference type="Pfam" id="PF00196">
    <property type="entry name" value="GerE"/>
    <property type="match status" value="1"/>
</dbReference>
<dbReference type="PRINTS" id="PR00038">
    <property type="entry name" value="HTHLUXR"/>
</dbReference>
<keyword evidence="7" id="KW-1185">Reference proteome</keyword>
<feature type="compositionally biased region" description="Basic and acidic residues" evidence="4">
    <location>
        <begin position="263"/>
        <end position="273"/>
    </location>
</feature>
<dbReference type="PROSITE" id="PS50043">
    <property type="entry name" value="HTH_LUXR_2"/>
    <property type="match status" value="1"/>
</dbReference>
<evidence type="ECO:0000259" key="5">
    <source>
        <dbReference type="PROSITE" id="PS50043"/>
    </source>
</evidence>
<dbReference type="CDD" id="cd06170">
    <property type="entry name" value="LuxR_C_like"/>
    <property type="match status" value="1"/>
</dbReference>
<dbReference type="InterPro" id="IPR000792">
    <property type="entry name" value="Tscrpt_reg_LuxR_C"/>
</dbReference>
<evidence type="ECO:0000256" key="4">
    <source>
        <dbReference type="SAM" id="MobiDB-lite"/>
    </source>
</evidence>
<dbReference type="SUPFAM" id="SSF46894">
    <property type="entry name" value="C-terminal effector domain of the bipartite response regulators"/>
    <property type="match status" value="1"/>
</dbReference>
<accession>A0ABS2VZL4</accession>
<protein>
    <submittedName>
        <fullName evidence="6">LuxR family transcriptional regulator</fullName>
    </submittedName>
</protein>
<dbReference type="InterPro" id="IPR011990">
    <property type="entry name" value="TPR-like_helical_dom_sf"/>
</dbReference>
<dbReference type="SUPFAM" id="SSF48452">
    <property type="entry name" value="TPR-like"/>
    <property type="match status" value="1"/>
</dbReference>
<dbReference type="InterPro" id="IPR036388">
    <property type="entry name" value="WH-like_DNA-bd_sf"/>
</dbReference>
<dbReference type="PANTHER" id="PTHR44688">
    <property type="entry name" value="DNA-BINDING TRANSCRIPTIONAL ACTIVATOR DEVR_DOSR"/>
    <property type="match status" value="1"/>
</dbReference>
<reference evidence="6 7" key="1">
    <citation type="submission" date="2021-02" db="EMBL/GenBank/DDBJ databases">
        <title>Whole genome sequencing of Streptomyces actuosus VRA1.</title>
        <authorList>
            <person name="Sen G."/>
            <person name="Sen A."/>
        </authorList>
    </citation>
    <scope>NUCLEOTIDE SEQUENCE [LARGE SCALE GENOMIC DNA]</scope>
    <source>
        <strain evidence="6 7">VRA1</strain>
    </source>
</reference>
<evidence type="ECO:0000313" key="7">
    <source>
        <dbReference type="Proteomes" id="UP000788262"/>
    </source>
</evidence>
<gene>
    <name evidence="6" type="ORF">JS756_31815</name>
</gene>
<dbReference type="Proteomes" id="UP000788262">
    <property type="component" value="Unassembled WGS sequence"/>
</dbReference>
<name>A0ABS2VZL4_STRAS</name>
<dbReference type="PANTHER" id="PTHR44688:SF16">
    <property type="entry name" value="DNA-BINDING TRANSCRIPTIONAL ACTIVATOR DEVR_DOSR"/>
    <property type="match status" value="1"/>
</dbReference>
<proteinExistence type="predicted"/>
<dbReference type="RefSeq" id="WP_240204668.1">
    <property type="nucleotide sequence ID" value="NZ_JAFFZS010000043.1"/>
</dbReference>
<feature type="region of interest" description="Disordered" evidence="4">
    <location>
        <begin position="253"/>
        <end position="273"/>
    </location>
</feature>
<dbReference type="SMART" id="SM00421">
    <property type="entry name" value="HTH_LUXR"/>
    <property type="match status" value="1"/>
</dbReference>
<keyword evidence="1" id="KW-0805">Transcription regulation</keyword>
<feature type="domain" description="HTH luxR-type" evidence="5">
    <location>
        <begin position="264"/>
        <end position="329"/>
    </location>
</feature>